<dbReference type="Proteomes" id="UP000002359">
    <property type="component" value="Chromosome"/>
</dbReference>
<name>D5AF12_STRGZ</name>
<organism evidence="2 3">
    <name type="scientific">Streptococcus suis (strain GZ1)</name>
    <dbReference type="NCBI Taxonomy" id="423211"/>
    <lineage>
        <taxon>Bacteria</taxon>
        <taxon>Bacillati</taxon>
        <taxon>Bacillota</taxon>
        <taxon>Bacilli</taxon>
        <taxon>Lactobacillales</taxon>
        <taxon>Streptococcaceae</taxon>
        <taxon>Streptococcus</taxon>
    </lineage>
</organism>
<reference evidence="2 3" key="1">
    <citation type="journal article" date="2009" name="J. Infect. Dis.">
        <title>Clinical, experimental, and genomic differences between intermediately pathogenic, highly pathogenic, and epidemic Streptococcus suis.</title>
        <authorList>
            <person name="Ye C."/>
            <person name="Zheng H."/>
            <person name="Zhang J."/>
            <person name="Jing H."/>
            <person name="Wang L."/>
            <person name="Xiong Y."/>
            <person name="Wang W."/>
            <person name="Zhou Z."/>
            <person name="Sun Q."/>
            <person name="Luo X."/>
            <person name="Du H."/>
            <person name="Gottschalk M."/>
            <person name="Xu J."/>
        </authorList>
    </citation>
    <scope>NUCLEOTIDE SEQUENCE [LARGE SCALE GENOMIC DNA]</scope>
    <source>
        <strain evidence="2 3">GZ1</strain>
    </source>
</reference>
<keyword evidence="1" id="KW-0472">Membrane</keyword>
<evidence type="ECO:0000256" key="1">
    <source>
        <dbReference type="SAM" id="Phobius"/>
    </source>
</evidence>
<evidence type="ECO:0000313" key="2">
    <source>
        <dbReference type="EMBL" id="ADE32405.1"/>
    </source>
</evidence>
<gene>
    <name evidence="2" type="ordered locus">SSGZ1_1949</name>
</gene>
<protein>
    <submittedName>
        <fullName evidence="2">Uncharacterized protein</fullName>
    </submittedName>
</protein>
<keyword evidence="1" id="KW-0812">Transmembrane</keyword>
<dbReference type="EMBL" id="CP000837">
    <property type="protein sequence ID" value="ADE32405.1"/>
    <property type="molecule type" value="Genomic_DNA"/>
</dbReference>
<dbReference type="AlphaFoldDB" id="D5AF12"/>
<dbReference type="KEGG" id="ssw:SSGZ1_1949"/>
<feature type="transmembrane region" description="Helical" evidence="1">
    <location>
        <begin position="33"/>
        <end position="51"/>
    </location>
</feature>
<dbReference type="HOGENOM" id="CLU_1593627_0_0_9"/>
<proteinExistence type="predicted"/>
<sequence>MPNTQICGSLSSLMSYQHRNYYKLLRPLVVNQFPLYSLVKSAISLVYLSLFRRKWRIERLSLLPLGLHSGTGCQLYCSKEVGIRSRKRYIQNPPLVYLDCCRCRNFVHCAAALHHSTLYIMGLELGLGTDSSQLGQYFRSSGCQLSNDEVCNHEIILFENQTQPLLA</sequence>
<keyword evidence="1" id="KW-1133">Transmembrane helix</keyword>
<accession>D5AF12</accession>
<evidence type="ECO:0000313" key="3">
    <source>
        <dbReference type="Proteomes" id="UP000002359"/>
    </source>
</evidence>